<evidence type="ECO:0000313" key="11">
    <source>
        <dbReference type="EMBL" id="ODC04404.1"/>
    </source>
</evidence>
<dbReference type="GO" id="GO:0015740">
    <property type="term" value="P:C4-dicarboxylate transport"/>
    <property type="evidence" value="ECO:0007669"/>
    <property type="project" value="TreeGrafter"/>
</dbReference>
<dbReference type="InterPro" id="IPR055348">
    <property type="entry name" value="DctQ"/>
</dbReference>
<organism evidence="11 12">
    <name type="scientific">Terasakiispira papahanaumokuakeensis</name>
    <dbReference type="NCBI Taxonomy" id="197479"/>
    <lineage>
        <taxon>Bacteria</taxon>
        <taxon>Pseudomonadati</taxon>
        <taxon>Pseudomonadota</taxon>
        <taxon>Gammaproteobacteria</taxon>
        <taxon>Oceanospirillales</taxon>
        <taxon>Terasakiispira</taxon>
    </lineage>
</organism>
<dbReference type="RefSeq" id="WP_068999385.1">
    <property type="nucleotide sequence ID" value="NZ_MDTQ01000001.1"/>
</dbReference>
<reference evidence="11 12" key="1">
    <citation type="submission" date="2016-08" db="EMBL/GenBank/DDBJ databases">
        <authorList>
            <person name="Seilhamer J.J."/>
        </authorList>
    </citation>
    <scope>NUCLEOTIDE SEQUENCE [LARGE SCALE GENOMIC DNA]</scope>
    <source>
        <strain evidence="11 12">PH27A</strain>
    </source>
</reference>
<evidence type="ECO:0000313" key="12">
    <source>
        <dbReference type="Proteomes" id="UP000094291"/>
    </source>
</evidence>
<dbReference type="GO" id="GO:0005886">
    <property type="term" value="C:plasma membrane"/>
    <property type="evidence" value="ECO:0007669"/>
    <property type="project" value="UniProtKB-SubCell"/>
</dbReference>
<evidence type="ECO:0000256" key="3">
    <source>
        <dbReference type="ARBA" id="ARBA00022475"/>
    </source>
</evidence>
<feature type="transmembrane region" description="Helical" evidence="9">
    <location>
        <begin position="125"/>
        <end position="141"/>
    </location>
</feature>
<keyword evidence="6 9" id="KW-1133">Transmembrane helix</keyword>
<evidence type="ECO:0000256" key="9">
    <source>
        <dbReference type="RuleBase" id="RU369079"/>
    </source>
</evidence>
<gene>
    <name evidence="11" type="ORF">BFW38_13550</name>
</gene>
<dbReference type="InterPro" id="IPR007387">
    <property type="entry name" value="TRAP_DctQ"/>
</dbReference>
<accession>A0A1E2VBS6</accession>
<evidence type="ECO:0000256" key="1">
    <source>
        <dbReference type="ARBA" id="ARBA00004429"/>
    </source>
</evidence>
<dbReference type="GO" id="GO:0022857">
    <property type="term" value="F:transmembrane transporter activity"/>
    <property type="evidence" value="ECO:0007669"/>
    <property type="project" value="UniProtKB-UniRule"/>
</dbReference>
<proteinExistence type="inferred from homology"/>
<keyword evidence="12" id="KW-1185">Reference proteome</keyword>
<comment type="function">
    <text evidence="9">Part of the tripartite ATP-independent periplasmic (TRAP) transport system.</text>
</comment>
<dbReference type="PANTHER" id="PTHR35011:SF2">
    <property type="entry name" value="2,3-DIKETO-L-GULONATE TRAP TRANSPORTER SMALL PERMEASE PROTEIN YIAM"/>
    <property type="match status" value="1"/>
</dbReference>
<dbReference type="STRING" id="197479.BFW38_13550"/>
<evidence type="ECO:0000256" key="4">
    <source>
        <dbReference type="ARBA" id="ARBA00022519"/>
    </source>
</evidence>
<dbReference type="Pfam" id="PF04290">
    <property type="entry name" value="DctQ"/>
    <property type="match status" value="1"/>
</dbReference>
<evidence type="ECO:0000256" key="8">
    <source>
        <dbReference type="ARBA" id="ARBA00038436"/>
    </source>
</evidence>
<comment type="caution">
    <text evidence="11">The sequence shown here is derived from an EMBL/GenBank/DDBJ whole genome shotgun (WGS) entry which is preliminary data.</text>
</comment>
<keyword evidence="3" id="KW-1003">Cell membrane</keyword>
<feature type="transmembrane region" description="Helical" evidence="9">
    <location>
        <begin position="46"/>
        <end position="64"/>
    </location>
</feature>
<evidence type="ECO:0000256" key="5">
    <source>
        <dbReference type="ARBA" id="ARBA00022692"/>
    </source>
</evidence>
<feature type="domain" description="Tripartite ATP-independent periplasmic transporters DctQ component" evidence="10">
    <location>
        <begin position="21"/>
        <end position="152"/>
    </location>
</feature>
<comment type="similarity">
    <text evidence="8 9">Belongs to the TRAP transporter small permease family.</text>
</comment>
<dbReference type="EMBL" id="MDTQ01000001">
    <property type="protein sequence ID" value="ODC04404.1"/>
    <property type="molecule type" value="Genomic_DNA"/>
</dbReference>
<comment type="subcellular location">
    <subcellularLocation>
        <location evidence="1 9">Cell inner membrane</location>
        <topology evidence="1 9">Multi-pass membrane protein</topology>
    </subcellularLocation>
</comment>
<evidence type="ECO:0000256" key="6">
    <source>
        <dbReference type="ARBA" id="ARBA00022989"/>
    </source>
</evidence>
<name>A0A1E2VBS6_9GAMM</name>
<keyword evidence="2 9" id="KW-0813">Transport</keyword>
<protein>
    <recommendedName>
        <fullName evidence="9">TRAP transporter small permease protein</fullName>
    </recommendedName>
</protein>
<evidence type="ECO:0000256" key="7">
    <source>
        <dbReference type="ARBA" id="ARBA00023136"/>
    </source>
</evidence>
<dbReference type="PANTHER" id="PTHR35011">
    <property type="entry name" value="2,3-DIKETO-L-GULONATE TRAP TRANSPORTER SMALL PERMEASE PROTEIN YIAM"/>
    <property type="match status" value="1"/>
</dbReference>
<dbReference type="OrthoDB" id="6363908at2"/>
<keyword evidence="4 9" id="KW-0997">Cell inner membrane</keyword>
<evidence type="ECO:0000259" key="10">
    <source>
        <dbReference type="Pfam" id="PF04290"/>
    </source>
</evidence>
<feature type="transmembrane region" description="Helical" evidence="9">
    <location>
        <begin position="85"/>
        <end position="105"/>
    </location>
</feature>
<evidence type="ECO:0000256" key="2">
    <source>
        <dbReference type="ARBA" id="ARBA00022448"/>
    </source>
</evidence>
<comment type="subunit">
    <text evidence="9">The complex comprises the extracytoplasmic solute receptor protein and the two transmembrane proteins.</text>
</comment>
<feature type="transmembrane region" description="Helical" evidence="9">
    <location>
        <begin position="12"/>
        <end position="34"/>
    </location>
</feature>
<dbReference type="AlphaFoldDB" id="A0A1E2VBS6"/>
<dbReference type="Proteomes" id="UP000094291">
    <property type="component" value="Unassembled WGS sequence"/>
</dbReference>
<keyword evidence="7 9" id="KW-0472">Membrane</keyword>
<keyword evidence="5 9" id="KW-0812">Transmembrane</keyword>
<sequence>MKYFSKAAPERALGAAALLIIALISLGNVITRYITGGSFSFTEELSVFLLVLMSLAGASVALRNDRHIRISLLERALPSTWRRPLILIQGLCVLAVLLLISYYGGKMVWEEYQWGSESPGLGLPQWWYLIWLPILSATMTLRQLQRLWERLTNSAHSSDPQPSGDQDDA</sequence>